<dbReference type="Gene3D" id="2.60.120.10">
    <property type="entry name" value="Jelly Rolls"/>
    <property type="match status" value="1"/>
</dbReference>
<dbReference type="FunFam" id="2.60.120.10:FF:000032">
    <property type="entry name" value="Mannose-1-phosphate guanylyltransferase/mannose-6-phosphate isomerase"/>
    <property type="match status" value="1"/>
</dbReference>
<keyword evidence="3 13" id="KW-0808">Transferase</keyword>
<evidence type="ECO:0000256" key="5">
    <source>
        <dbReference type="ARBA" id="ARBA00022741"/>
    </source>
</evidence>
<protein>
    <recommendedName>
        <fullName evidence="2">mannose-1-phosphate guanylyltransferase</fullName>
        <ecNumber evidence="2">2.7.7.13</ecNumber>
    </recommendedName>
</protein>
<dbReference type="KEGG" id="cgc:Cyagr_2180"/>
<evidence type="ECO:0000259" key="11">
    <source>
        <dbReference type="Pfam" id="PF01050"/>
    </source>
</evidence>
<dbReference type="EMBL" id="CP003495">
    <property type="protein sequence ID" value="AFY29293.1"/>
    <property type="molecule type" value="Genomic_DNA"/>
</dbReference>
<dbReference type="NCBIfam" id="TIGR01479">
    <property type="entry name" value="GMP_PMI"/>
    <property type="match status" value="1"/>
</dbReference>
<evidence type="ECO:0000256" key="4">
    <source>
        <dbReference type="ARBA" id="ARBA00022695"/>
    </source>
</evidence>
<dbReference type="PATRIC" id="fig|292564.3.peg.2068"/>
<dbReference type="AlphaFoldDB" id="K9P8J8"/>
<dbReference type="CDD" id="cd02509">
    <property type="entry name" value="GDP-M1P_Guanylyltransferase"/>
    <property type="match status" value="1"/>
</dbReference>
<evidence type="ECO:0000313" key="14">
    <source>
        <dbReference type="Proteomes" id="UP000010388"/>
    </source>
</evidence>
<keyword evidence="5" id="KW-0547">Nucleotide-binding</keyword>
<evidence type="ECO:0000256" key="8">
    <source>
        <dbReference type="RuleBase" id="RU004190"/>
    </source>
</evidence>
<reference evidence="14" key="1">
    <citation type="journal article" date="2013" name="Proc. Natl. Acad. Sci. U.S.A.">
        <title>Improving the coverage of the cyanobacterial phylum using diversity-driven genome sequencing.</title>
        <authorList>
            <person name="Shih P.M."/>
            <person name="Wu D."/>
            <person name="Latifi A."/>
            <person name="Axen S.D."/>
            <person name="Fewer D.P."/>
            <person name="Talla E."/>
            <person name="Calteau A."/>
            <person name="Cai F."/>
            <person name="Tandeau de Marsac N."/>
            <person name="Rippka R."/>
            <person name="Herdman M."/>
            <person name="Sivonen K."/>
            <person name="Coursin T."/>
            <person name="Laurent T."/>
            <person name="Goodwin L."/>
            <person name="Nolan M."/>
            <person name="Davenport K.W."/>
            <person name="Han C.S."/>
            <person name="Rubin E.M."/>
            <person name="Eisen J.A."/>
            <person name="Woyke T."/>
            <person name="Gugger M."/>
            <person name="Kerfeld C.A."/>
        </authorList>
    </citation>
    <scope>NUCLEOTIDE SEQUENCE [LARGE SCALE GENOMIC DNA]</scope>
    <source>
        <strain evidence="14">ATCC 27147 / PCC 6307</strain>
    </source>
</reference>
<evidence type="ECO:0000256" key="6">
    <source>
        <dbReference type="ARBA" id="ARBA00023134"/>
    </source>
</evidence>
<dbReference type="eggNOG" id="COG0662">
    <property type="taxonomic scope" value="Bacteria"/>
</dbReference>
<dbReference type="RefSeq" id="WP_015109736.1">
    <property type="nucleotide sequence ID" value="NC_019675.1"/>
</dbReference>
<dbReference type="GO" id="GO:0000271">
    <property type="term" value="P:polysaccharide biosynthetic process"/>
    <property type="evidence" value="ECO:0007669"/>
    <property type="project" value="InterPro"/>
</dbReference>
<evidence type="ECO:0000259" key="10">
    <source>
        <dbReference type="Pfam" id="PF00483"/>
    </source>
</evidence>
<evidence type="ECO:0000256" key="1">
    <source>
        <dbReference type="ARBA" id="ARBA00006115"/>
    </source>
</evidence>
<dbReference type="GO" id="GO:0004475">
    <property type="term" value="F:mannose-1-phosphate guanylyltransferase (GTP) activity"/>
    <property type="evidence" value="ECO:0007669"/>
    <property type="project" value="UniProtKB-EC"/>
</dbReference>
<dbReference type="GO" id="GO:0016853">
    <property type="term" value="F:isomerase activity"/>
    <property type="evidence" value="ECO:0007669"/>
    <property type="project" value="UniProtKB-KW"/>
</dbReference>
<dbReference type="SUPFAM" id="SSF53448">
    <property type="entry name" value="Nucleotide-diphospho-sugar transferases"/>
    <property type="match status" value="1"/>
</dbReference>
<evidence type="ECO:0000256" key="2">
    <source>
        <dbReference type="ARBA" id="ARBA00012387"/>
    </source>
</evidence>
<accession>K9P8J8</accession>
<keyword evidence="4 13" id="KW-0548">Nucleotidyltransferase</keyword>
<feature type="domain" description="MannoseP isomerase/GMP-like beta-helix" evidence="12">
    <location>
        <begin position="299"/>
        <end position="353"/>
    </location>
</feature>
<feature type="region of interest" description="Disordered" evidence="9">
    <location>
        <begin position="472"/>
        <end position="529"/>
    </location>
</feature>
<feature type="compositionally biased region" description="Basic and acidic residues" evidence="9">
    <location>
        <begin position="492"/>
        <end position="501"/>
    </location>
</feature>
<feature type="domain" description="Nucleotidyl transferase" evidence="10">
    <location>
        <begin position="8"/>
        <end position="291"/>
    </location>
</feature>
<gene>
    <name evidence="13" type="ordered locus">Cyagr_2180</name>
</gene>
<dbReference type="STRING" id="292564.Cyagr_2180"/>
<dbReference type="EC" id="2.7.7.13" evidence="2"/>
<dbReference type="FunFam" id="3.90.550.10:FF:000046">
    <property type="entry name" value="Mannose-1-phosphate guanylyltransferase (GDP)"/>
    <property type="match status" value="1"/>
</dbReference>
<dbReference type="InterPro" id="IPR014710">
    <property type="entry name" value="RmlC-like_jellyroll"/>
</dbReference>
<dbReference type="InterPro" id="IPR049577">
    <property type="entry name" value="GMPP_N"/>
</dbReference>
<feature type="domain" description="Mannose-6-phosphate isomerase type II C-terminal" evidence="11">
    <location>
        <begin position="359"/>
        <end position="471"/>
    </location>
</feature>
<evidence type="ECO:0000256" key="7">
    <source>
        <dbReference type="ARBA" id="ARBA00047343"/>
    </source>
</evidence>
<dbReference type="Gene3D" id="3.90.550.10">
    <property type="entry name" value="Spore Coat Polysaccharide Biosynthesis Protein SpsA, Chain A"/>
    <property type="match status" value="1"/>
</dbReference>
<evidence type="ECO:0000256" key="9">
    <source>
        <dbReference type="SAM" id="MobiDB-lite"/>
    </source>
</evidence>
<evidence type="ECO:0000313" key="13">
    <source>
        <dbReference type="EMBL" id="AFY29293.1"/>
    </source>
</evidence>
<evidence type="ECO:0000259" key="12">
    <source>
        <dbReference type="Pfam" id="PF22640"/>
    </source>
</evidence>
<comment type="catalytic activity">
    <reaction evidence="7">
        <text>alpha-D-mannose 1-phosphate + GTP + H(+) = GDP-alpha-D-mannose + diphosphate</text>
        <dbReference type="Rhea" id="RHEA:15229"/>
        <dbReference type="ChEBI" id="CHEBI:15378"/>
        <dbReference type="ChEBI" id="CHEBI:33019"/>
        <dbReference type="ChEBI" id="CHEBI:37565"/>
        <dbReference type="ChEBI" id="CHEBI:57527"/>
        <dbReference type="ChEBI" id="CHEBI:58409"/>
        <dbReference type="EC" id="2.7.7.13"/>
    </reaction>
</comment>
<dbReference type="HOGENOM" id="CLU_035527_1_0_3"/>
<dbReference type="Pfam" id="PF01050">
    <property type="entry name" value="MannoseP_isomer"/>
    <property type="match status" value="1"/>
</dbReference>
<dbReference type="PANTHER" id="PTHR46390">
    <property type="entry name" value="MANNOSE-1-PHOSPHATE GUANYLYLTRANSFERASE"/>
    <property type="match status" value="1"/>
</dbReference>
<sequence length="536" mass="58269">MATPSLVPVILCGGTGTRLWPLSRASYPKQYWPLAGSTEETLLQQTHQRLQGLPDLAPPLLICNEDHRFIVAEQMRQIGVEPAAILLEPVGRNTAPAVAVAALQATARGEDPLLLILAADHVIRRAADFRATVAAGMAAASAGQLVSFGIVPTSPETGYGYIEAAGAMAAATPVPIARFVEKPDKATAEAFLATGRFTWNSGMFLFRASTILAELERFAPEVVGACRIALEQDSADLEFLRLEREAFANGPSIAIDVAVMERTDRGVVLPLDADWSDVGSWAALWETSEQDPEGNVLRGRVISEGSRNCYLRSEHRLVVGLGVEDLVVVETDDVVLVAHRDRAQEVKGIVGRLERDGAPESRAHRRIYRPWGHYDGVVEGERWQVKKISVKPGASLSLQMHHHRAEHWVVVRGTAVVEKDGVEELVGENQSTYIPLGARHRLTNPGKIAMELIEVQSGPYLGEDDIVRFDDRYGRSDAPAPQPGRSWAKQGKGREATDGSRCHSPTGGCRAGDAHRRPSPARHPHSTVTDLARFLG</sequence>
<dbReference type="CDD" id="cd02213">
    <property type="entry name" value="cupin_PMI_typeII_C"/>
    <property type="match status" value="1"/>
</dbReference>
<dbReference type="InterPro" id="IPR054566">
    <property type="entry name" value="ManC/GMP-like_b-helix"/>
</dbReference>
<dbReference type="InterPro" id="IPR005835">
    <property type="entry name" value="NTP_transferase_dom"/>
</dbReference>
<keyword evidence="13" id="KW-0413">Isomerase</keyword>
<dbReference type="Proteomes" id="UP000010388">
    <property type="component" value="Chromosome"/>
</dbReference>
<dbReference type="InterPro" id="IPR006375">
    <property type="entry name" value="Man1P_GuaTrfase/Man6P_Isoase"/>
</dbReference>
<proteinExistence type="inferred from homology"/>
<dbReference type="InterPro" id="IPR051161">
    <property type="entry name" value="Mannose-6P_isomerase_type2"/>
</dbReference>
<comment type="similarity">
    <text evidence="1 8">Belongs to the mannose-6-phosphate isomerase type 2 family.</text>
</comment>
<dbReference type="Pfam" id="PF00483">
    <property type="entry name" value="NTP_transferase"/>
    <property type="match status" value="1"/>
</dbReference>
<evidence type="ECO:0000256" key="3">
    <source>
        <dbReference type="ARBA" id="ARBA00022679"/>
    </source>
</evidence>
<dbReference type="PANTHER" id="PTHR46390:SF1">
    <property type="entry name" value="MANNOSE-1-PHOSPHATE GUANYLYLTRANSFERASE"/>
    <property type="match status" value="1"/>
</dbReference>
<organism evidence="13 14">
    <name type="scientific">Cyanobium gracile (strain ATCC 27147 / PCC 6307)</name>
    <dbReference type="NCBI Taxonomy" id="292564"/>
    <lineage>
        <taxon>Bacteria</taxon>
        <taxon>Bacillati</taxon>
        <taxon>Cyanobacteriota</taxon>
        <taxon>Cyanophyceae</taxon>
        <taxon>Synechococcales</taxon>
        <taxon>Prochlorococcaceae</taxon>
        <taxon>Cyanobium</taxon>
    </lineage>
</organism>
<dbReference type="InterPro" id="IPR029044">
    <property type="entry name" value="Nucleotide-diphossugar_trans"/>
</dbReference>
<name>K9P8J8_CYAGP</name>
<dbReference type="GO" id="GO:0009298">
    <property type="term" value="P:GDP-mannose biosynthetic process"/>
    <property type="evidence" value="ECO:0007669"/>
    <property type="project" value="TreeGrafter"/>
</dbReference>
<dbReference type="SUPFAM" id="SSF51182">
    <property type="entry name" value="RmlC-like cupins"/>
    <property type="match status" value="1"/>
</dbReference>
<dbReference type="OrthoDB" id="9806359at2"/>
<dbReference type="InterPro" id="IPR011051">
    <property type="entry name" value="RmlC_Cupin_sf"/>
</dbReference>
<dbReference type="InterPro" id="IPR001538">
    <property type="entry name" value="Man6P_isomerase-2_C"/>
</dbReference>
<dbReference type="Pfam" id="PF22640">
    <property type="entry name" value="ManC_GMP_beta-helix"/>
    <property type="match status" value="1"/>
</dbReference>
<dbReference type="GO" id="GO:0005525">
    <property type="term" value="F:GTP binding"/>
    <property type="evidence" value="ECO:0007669"/>
    <property type="project" value="UniProtKB-KW"/>
</dbReference>
<dbReference type="eggNOG" id="COG0836">
    <property type="taxonomic scope" value="Bacteria"/>
</dbReference>
<keyword evidence="6" id="KW-0342">GTP-binding</keyword>